<evidence type="ECO:0000256" key="3">
    <source>
        <dbReference type="ARBA" id="ARBA00023163"/>
    </source>
</evidence>
<dbReference type="InterPro" id="IPR018060">
    <property type="entry name" value="HTH_AraC"/>
</dbReference>
<keyword evidence="3" id="KW-0804">Transcription</keyword>
<dbReference type="PANTHER" id="PTHR43280:SF2">
    <property type="entry name" value="HTH-TYPE TRANSCRIPTIONAL REGULATOR EXSA"/>
    <property type="match status" value="1"/>
</dbReference>
<keyword evidence="2" id="KW-0238">DNA-binding</keyword>
<dbReference type="AlphaFoldDB" id="A0A5S5BWH1"/>
<comment type="caution">
    <text evidence="5">The sequence shown here is derived from an EMBL/GenBank/DDBJ whole genome shotgun (WGS) entry which is preliminary data.</text>
</comment>
<keyword evidence="6" id="KW-1185">Reference proteome</keyword>
<dbReference type="OrthoDB" id="2371670at2"/>
<dbReference type="Pfam" id="PF02311">
    <property type="entry name" value="AraC_binding"/>
    <property type="match status" value="1"/>
</dbReference>
<reference evidence="5 6" key="1">
    <citation type="submission" date="2019-07" db="EMBL/GenBank/DDBJ databases">
        <title>Genomic Encyclopedia of Type Strains, Phase III (KMG-III): the genomes of soil and plant-associated and newly described type strains.</title>
        <authorList>
            <person name="Whitman W."/>
        </authorList>
    </citation>
    <scope>NUCLEOTIDE SEQUENCE [LARGE SCALE GENOMIC DNA]</scope>
    <source>
        <strain evidence="5 6">BL24</strain>
    </source>
</reference>
<accession>A0A5S5BWH1</accession>
<dbReference type="InterPro" id="IPR018062">
    <property type="entry name" value="HTH_AraC-typ_CS"/>
</dbReference>
<dbReference type="InterPro" id="IPR037923">
    <property type="entry name" value="HTH-like"/>
</dbReference>
<dbReference type="Pfam" id="PF12833">
    <property type="entry name" value="HTH_18"/>
    <property type="match status" value="1"/>
</dbReference>
<dbReference type="PRINTS" id="PR00032">
    <property type="entry name" value="HTHARAC"/>
</dbReference>
<dbReference type="InterPro" id="IPR020449">
    <property type="entry name" value="Tscrpt_reg_AraC-type_HTH"/>
</dbReference>
<dbReference type="PROSITE" id="PS01124">
    <property type="entry name" value="HTH_ARAC_FAMILY_2"/>
    <property type="match status" value="1"/>
</dbReference>
<dbReference type="InterPro" id="IPR003313">
    <property type="entry name" value="AraC-bd"/>
</dbReference>
<dbReference type="SUPFAM" id="SSF51215">
    <property type="entry name" value="Regulatory protein AraC"/>
    <property type="match status" value="1"/>
</dbReference>
<gene>
    <name evidence="5" type="ORF">BCM02_110343</name>
</gene>
<keyword evidence="1" id="KW-0805">Transcription regulation</keyword>
<name>A0A5S5BWH1_9BACL</name>
<evidence type="ECO:0000259" key="4">
    <source>
        <dbReference type="PROSITE" id="PS01124"/>
    </source>
</evidence>
<dbReference type="SMART" id="SM00342">
    <property type="entry name" value="HTH_ARAC"/>
    <property type="match status" value="1"/>
</dbReference>
<evidence type="ECO:0000313" key="5">
    <source>
        <dbReference type="EMBL" id="TYP71387.1"/>
    </source>
</evidence>
<dbReference type="RefSeq" id="WP_148932026.1">
    <property type="nucleotide sequence ID" value="NZ_VNHS01000010.1"/>
</dbReference>
<feature type="domain" description="HTH araC/xylS-type" evidence="4">
    <location>
        <begin position="185"/>
        <end position="285"/>
    </location>
</feature>
<dbReference type="Proteomes" id="UP000323257">
    <property type="component" value="Unassembled WGS sequence"/>
</dbReference>
<organism evidence="5 6">
    <name type="scientific">Paenibacillus methanolicus</name>
    <dbReference type="NCBI Taxonomy" id="582686"/>
    <lineage>
        <taxon>Bacteria</taxon>
        <taxon>Bacillati</taxon>
        <taxon>Bacillota</taxon>
        <taxon>Bacilli</taxon>
        <taxon>Bacillales</taxon>
        <taxon>Paenibacillaceae</taxon>
        <taxon>Paenibacillus</taxon>
    </lineage>
</organism>
<dbReference type="InterPro" id="IPR009057">
    <property type="entry name" value="Homeodomain-like_sf"/>
</dbReference>
<dbReference type="EMBL" id="VNHS01000010">
    <property type="protein sequence ID" value="TYP71387.1"/>
    <property type="molecule type" value="Genomic_DNA"/>
</dbReference>
<dbReference type="Gene3D" id="1.10.10.60">
    <property type="entry name" value="Homeodomain-like"/>
    <property type="match status" value="1"/>
</dbReference>
<protein>
    <submittedName>
        <fullName evidence="5">AraC-like protein</fullName>
    </submittedName>
</protein>
<evidence type="ECO:0000256" key="2">
    <source>
        <dbReference type="ARBA" id="ARBA00023125"/>
    </source>
</evidence>
<evidence type="ECO:0000256" key="1">
    <source>
        <dbReference type="ARBA" id="ARBA00023015"/>
    </source>
</evidence>
<dbReference type="PANTHER" id="PTHR43280">
    <property type="entry name" value="ARAC-FAMILY TRANSCRIPTIONAL REGULATOR"/>
    <property type="match status" value="1"/>
</dbReference>
<dbReference type="GO" id="GO:0043565">
    <property type="term" value="F:sequence-specific DNA binding"/>
    <property type="evidence" value="ECO:0007669"/>
    <property type="project" value="InterPro"/>
</dbReference>
<dbReference type="SUPFAM" id="SSF46689">
    <property type="entry name" value="Homeodomain-like"/>
    <property type="match status" value="2"/>
</dbReference>
<sequence>MEQNVRRTEYVVNGQLRRFLFALGEQDLPLYVESIGMNPEQEPIERRSGYPVFHWLQTMAGEGEFELSGRSFTLTPGNGALLFPGVPHAYAKKGKTWTTLYLTFGGTLAEAMLAALDIRHTEWFHWNEDAPITKQLFEMIDSAEHDEDRTGLDASAQLYRFITTLKKYGQTGGRSSLFHHLEKLDPLLQWLEERFGDPEIGLTDMADRLQISPRYLNALFRQAFGITAYAYLIRLRIRKSKEIMSRAERRTVKEIALACGYRDPSHFIAAFGKTEGMTPEQFRKLQGWAAP</sequence>
<evidence type="ECO:0000313" key="6">
    <source>
        <dbReference type="Proteomes" id="UP000323257"/>
    </source>
</evidence>
<dbReference type="GO" id="GO:0003700">
    <property type="term" value="F:DNA-binding transcription factor activity"/>
    <property type="evidence" value="ECO:0007669"/>
    <property type="project" value="InterPro"/>
</dbReference>
<dbReference type="PROSITE" id="PS00041">
    <property type="entry name" value="HTH_ARAC_FAMILY_1"/>
    <property type="match status" value="1"/>
</dbReference>
<dbReference type="Gene3D" id="2.60.120.280">
    <property type="entry name" value="Regulatory protein AraC"/>
    <property type="match status" value="1"/>
</dbReference>
<proteinExistence type="predicted"/>